<reference evidence="3" key="1">
    <citation type="submission" date="2016-06" db="EMBL/GenBank/DDBJ databases">
        <title>Parallel loss of symbiosis genes in relatives of nitrogen-fixing non-legume Parasponia.</title>
        <authorList>
            <person name="Van Velzen R."/>
            <person name="Holmer R."/>
            <person name="Bu F."/>
            <person name="Rutten L."/>
            <person name="Van Zeijl A."/>
            <person name="Liu W."/>
            <person name="Santuari L."/>
            <person name="Cao Q."/>
            <person name="Sharma T."/>
            <person name="Shen D."/>
            <person name="Roswanjaya Y."/>
            <person name="Wardhani T."/>
            <person name="Kalhor M.S."/>
            <person name="Jansen J."/>
            <person name="Van den Hoogen J."/>
            <person name="Gungor B."/>
            <person name="Hartog M."/>
            <person name="Hontelez J."/>
            <person name="Verver J."/>
            <person name="Yang W.-C."/>
            <person name="Schijlen E."/>
            <person name="Repin R."/>
            <person name="Schilthuizen M."/>
            <person name="Schranz E."/>
            <person name="Heidstra R."/>
            <person name="Miyata K."/>
            <person name="Fedorova E."/>
            <person name="Kohlen W."/>
            <person name="Bisseling T."/>
            <person name="Smit S."/>
            <person name="Geurts R."/>
        </authorList>
    </citation>
    <scope>NUCLEOTIDE SEQUENCE [LARGE SCALE GENOMIC DNA]</scope>
    <source>
        <strain evidence="3">cv. WU1-14</strain>
    </source>
</reference>
<dbReference type="Pfam" id="PF13456">
    <property type="entry name" value="RVT_3"/>
    <property type="match status" value="1"/>
</dbReference>
<comment type="caution">
    <text evidence="2">The sequence shown here is derived from an EMBL/GenBank/DDBJ whole genome shotgun (WGS) entry which is preliminary data.</text>
</comment>
<evidence type="ECO:0000313" key="3">
    <source>
        <dbReference type="Proteomes" id="UP000237105"/>
    </source>
</evidence>
<evidence type="ECO:0000259" key="1">
    <source>
        <dbReference type="Pfam" id="PF13456"/>
    </source>
</evidence>
<dbReference type="PANTHER" id="PTHR47723">
    <property type="entry name" value="OS05G0353850 PROTEIN"/>
    <property type="match status" value="1"/>
</dbReference>
<feature type="domain" description="RNase H type-1" evidence="1">
    <location>
        <begin position="32"/>
        <end position="95"/>
    </location>
</feature>
<proteinExistence type="predicted"/>
<dbReference type="InterPro" id="IPR053151">
    <property type="entry name" value="RNase_H-like"/>
</dbReference>
<dbReference type="EMBL" id="JXTB01000621">
    <property type="protein sequence ID" value="PON35218.1"/>
    <property type="molecule type" value="Genomic_DNA"/>
</dbReference>
<dbReference type="AlphaFoldDB" id="A0A2P5AFA5"/>
<dbReference type="GO" id="GO:0004523">
    <property type="term" value="F:RNA-DNA hybrid ribonuclease activity"/>
    <property type="evidence" value="ECO:0007669"/>
    <property type="project" value="InterPro"/>
</dbReference>
<dbReference type="GO" id="GO:0003676">
    <property type="term" value="F:nucleic acid binding"/>
    <property type="evidence" value="ECO:0007669"/>
    <property type="project" value="InterPro"/>
</dbReference>
<organism evidence="2 3">
    <name type="scientific">Parasponia andersonii</name>
    <name type="common">Sponia andersonii</name>
    <dbReference type="NCBI Taxonomy" id="3476"/>
    <lineage>
        <taxon>Eukaryota</taxon>
        <taxon>Viridiplantae</taxon>
        <taxon>Streptophyta</taxon>
        <taxon>Embryophyta</taxon>
        <taxon>Tracheophyta</taxon>
        <taxon>Spermatophyta</taxon>
        <taxon>Magnoliopsida</taxon>
        <taxon>eudicotyledons</taxon>
        <taxon>Gunneridae</taxon>
        <taxon>Pentapetalae</taxon>
        <taxon>rosids</taxon>
        <taxon>fabids</taxon>
        <taxon>Rosales</taxon>
        <taxon>Cannabaceae</taxon>
        <taxon>Parasponia</taxon>
    </lineage>
</organism>
<dbReference type="PANTHER" id="PTHR47723:SF21">
    <property type="entry name" value="POLYNUCLEOTIDYL TRANSFERASE, RIBONUCLEASE H-LIKE SUPERFAMILY PROTEIN"/>
    <property type="match status" value="1"/>
</dbReference>
<name>A0A2P5AFA5_PARAD</name>
<gene>
    <name evidence="2" type="ORF">PanWU01x14_338150</name>
</gene>
<keyword evidence="3" id="KW-1185">Reference proteome</keyword>
<dbReference type="InterPro" id="IPR002156">
    <property type="entry name" value="RNaseH_domain"/>
</dbReference>
<accession>A0A2P5AFA5</accession>
<protein>
    <recommendedName>
        <fullName evidence="1">RNase H type-1 domain-containing protein</fullName>
    </recommendedName>
</protein>
<dbReference type="Proteomes" id="UP000237105">
    <property type="component" value="Unassembled WGS sequence"/>
</dbReference>
<evidence type="ECO:0000313" key="2">
    <source>
        <dbReference type="EMBL" id="PON35218.1"/>
    </source>
</evidence>
<sequence length="114" mass="12377">MMIENPLCLLLGNLEKPPPSGWVKVNSDVCGKELESVVESLVRDESRKVLHAYSERVDFVEPSIAEAAGLLASIRTAIDCGHSCAVFEGDCLNVYGGLSTALKDATWDLQRILT</sequence>